<dbReference type="GO" id="GO:0004911">
    <property type="term" value="F:interleukin-2 receptor activity"/>
    <property type="evidence" value="ECO:0007669"/>
    <property type="project" value="InterPro"/>
</dbReference>
<dbReference type="InterPro" id="IPR015486">
    <property type="entry name" value="IL-2_rcpt_alpha"/>
</dbReference>
<keyword evidence="12 21" id="KW-0675">Receptor</keyword>
<organism evidence="20 21">
    <name type="scientific">Hipposideros armiger</name>
    <name type="common">Great Himalayan leaf-nosed bat</name>
    <dbReference type="NCBI Taxonomy" id="186990"/>
    <lineage>
        <taxon>Eukaryota</taxon>
        <taxon>Metazoa</taxon>
        <taxon>Chordata</taxon>
        <taxon>Craniata</taxon>
        <taxon>Vertebrata</taxon>
        <taxon>Euteleostomi</taxon>
        <taxon>Mammalia</taxon>
        <taxon>Eutheria</taxon>
        <taxon>Laurasiatheria</taxon>
        <taxon>Chiroptera</taxon>
        <taxon>Yinpterochiroptera</taxon>
        <taxon>Rhinolophoidea</taxon>
        <taxon>Hipposideridae</taxon>
        <taxon>Hipposideros</taxon>
    </lineage>
</organism>
<evidence type="ECO:0000256" key="9">
    <source>
        <dbReference type="ARBA" id="ARBA00022989"/>
    </source>
</evidence>
<proteinExistence type="predicted"/>
<keyword evidence="20" id="KW-1185">Reference proteome</keyword>
<dbReference type="GeneID" id="109383783"/>
<dbReference type="SUPFAM" id="SSF57535">
    <property type="entry name" value="Complement control module/SCR domain"/>
    <property type="match status" value="2"/>
</dbReference>
<evidence type="ECO:0000256" key="13">
    <source>
        <dbReference type="ARBA" id="ARBA00023180"/>
    </source>
</evidence>
<dbReference type="Gene3D" id="2.20.28.230">
    <property type="match status" value="3"/>
</dbReference>
<feature type="signal peptide" evidence="18">
    <location>
        <begin position="1"/>
        <end position="21"/>
    </location>
</feature>
<dbReference type="RefSeq" id="XP_019500070.1">
    <property type="nucleotide sequence ID" value="XM_019644525.1"/>
</dbReference>
<dbReference type="KEGG" id="hai:109383783"/>
<evidence type="ECO:0000256" key="2">
    <source>
        <dbReference type="ARBA" id="ARBA00004479"/>
    </source>
</evidence>
<dbReference type="Proteomes" id="UP000694851">
    <property type="component" value="Unplaced"/>
</dbReference>
<dbReference type="InterPro" id="IPR000436">
    <property type="entry name" value="Sushi_SCR_CCP_dom"/>
</dbReference>
<feature type="chain" id="PRO_5034560464" description="Interleukin-2 receptor subunit alpha" evidence="18">
    <location>
        <begin position="22"/>
        <end position="277"/>
    </location>
</feature>
<evidence type="ECO:0000256" key="1">
    <source>
        <dbReference type="ARBA" id="ARBA00002381"/>
    </source>
</evidence>
<dbReference type="AlphaFoldDB" id="A0A8B7RLA0"/>
<evidence type="ECO:0000256" key="14">
    <source>
        <dbReference type="ARBA" id="ARBA00025938"/>
    </source>
</evidence>
<comment type="subcellular location">
    <subcellularLocation>
        <location evidence="2">Membrane</location>
        <topology evidence="2">Single-pass type I membrane protein</topology>
    </subcellularLocation>
</comment>
<evidence type="ECO:0000313" key="20">
    <source>
        <dbReference type="Proteomes" id="UP000694851"/>
    </source>
</evidence>
<dbReference type="Pfam" id="PF00084">
    <property type="entry name" value="Sushi"/>
    <property type="match status" value="2"/>
</dbReference>
<keyword evidence="13" id="KW-0325">Glycoprotein</keyword>
<evidence type="ECO:0000256" key="18">
    <source>
        <dbReference type="SAM" id="SignalP"/>
    </source>
</evidence>
<feature type="compositionally biased region" description="Polar residues" evidence="16">
    <location>
        <begin position="108"/>
        <end position="119"/>
    </location>
</feature>
<evidence type="ECO:0000256" key="16">
    <source>
        <dbReference type="SAM" id="MobiDB-lite"/>
    </source>
</evidence>
<dbReference type="SMART" id="SM00032">
    <property type="entry name" value="CCP"/>
    <property type="match status" value="2"/>
</dbReference>
<protein>
    <recommendedName>
        <fullName evidence="3">Interleukin-2 receptor subunit alpha</fullName>
    </recommendedName>
</protein>
<feature type="transmembrane region" description="Helical" evidence="17">
    <location>
        <begin position="244"/>
        <end position="266"/>
    </location>
</feature>
<dbReference type="PANTHER" id="PTHR10573">
    <property type="entry name" value="INTERLEUKIN-2 RECEPTOR ALPHA CHAIN"/>
    <property type="match status" value="1"/>
</dbReference>
<comment type="subunit">
    <text evidence="14">Non-covalent dimer of an alpha and a beta subunit. IL2R exists in 3 different forms: a high affinity dimer, an intermediate affinity monomer (beta subunit), and a low affinity monomer (alpha subunit). The high and intermediate affinity forms also associate with a gamma subunit.</text>
</comment>
<dbReference type="InterPro" id="IPR035976">
    <property type="entry name" value="Sushi/SCR/CCP_sf"/>
</dbReference>
<evidence type="ECO:0000259" key="19">
    <source>
        <dbReference type="PROSITE" id="PS50923"/>
    </source>
</evidence>
<feature type="region of interest" description="Disordered" evidence="16">
    <location>
        <begin position="189"/>
        <end position="215"/>
    </location>
</feature>
<evidence type="ECO:0000256" key="5">
    <source>
        <dbReference type="ARBA" id="ARBA00022692"/>
    </source>
</evidence>
<keyword evidence="6 18" id="KW-0732">Signal</keyword>
<dbReference type="GO" id="GO:0006954">
    <property type="term" value="P:inflammatory response"/>
    <property type="evidence" value="ECO:0007669"/>
    <property type="project" value="TreeGrafter"/>
</dbReference>
<evidence type="ECO:0000256" key="12">
    <source>
        <dbReference type="ARBA" id="ARBA00023170"/>
    </source>
</evidence>
<dbReference type="PANTHER" id="PTHR10573:SF0">
    <property type="entry name" value="INTERLEUKIN-2 RECEPTOR SUBUNIT ALPHA"/>
    <property type="match status" value="1"/>
</dbReference>
<dbReference type="FunFam" id="2.20.28.230:FF:000002">
    <property type="entry name" value="Interleukin-2 receptor subunit alpha"/>
    <property type="match status" value="1"/>
</dbReference>
<dbReference type="GO" id="GO:0019976">
    <property type="term" value="F:interleukin-2 binding"/>
    <property type="evidence" value="ECO:0007669"/>
    <property type="project" value="InterPro"/>
</dbReference>
<name>A0A8B7RLA0_HIPAR</name>
<keyword evidence="5 17" id="KW-0812">Transmembrane</keyword>
<evidence type="ECO:0000256" key="6">
    <source>
        <dbReference type="ARBA" id="ARBA00022729"/>
    </source>
</evidence>
<comment type="function">
    <text evidence="1">Receptor for interleukin-2. The receptor is involved in the regulation of immune tolerance by controlling regulatory T cells (TREGs) activity. TREGs suppress the activation and expansion of autoreactive T-cells.</text>
</comment>
<gene>
    <name evidence="21" type="primary">IL2RA</name>
</gene>
<keyword evidence="9 17" id="KW-1133">Transmembrane helix</keyword>
<evidence type="ECO:0000313" key="21">
    <source>
        <dbReference type="RefSeq" id="XP_019500070.1"/>
    </source>
</evidence>
<comment type="caution">
    <text evidence="15">Lacks conserved residue(s) required for the propagation of feature annotation.</text>
</comment>
<keyword evidence="10 17" id="KW-0472">Membrane</keyword>
<evidence type="ECO:0000256" key="17">
    <source>
        <dbReference type="SAM" id="Phobius"/>
    </source>
</evidence>
<dbReference type="GO" id="GO:0002682">
    <property type="term" value="P:regulation of immune system process"/>
    <property type="evidence" value="ECO:0007669"/>
    <property type="project" value="UniProtKB-ARBA"/>
</dbReference>
<dbReference type="CDD" id="cd00033">
    <property type="entry name" value="CCP"/>
    <property type="match status" value="1"/>
</dbReference>
<dbReference type="CTD" id="3559"/>
<evidence type="ECO:0000256" key="10">
    <source>
        <dbReference type="ARBA" id="ARBA00023136"/>
    </source>
</evidence>
<evidence type="ECO:0000256" key="15">
    <source>
        <dbReference type="PROSITE-ProRule" id="PRU00302"/>
    </source>
</evidence>
<dbReference type="PROSITE" id="PS50923">
    <property type="entry name" value="SUSHI"/>
    <property type="match status" value="1"/>
</dbReference>
<feature type="compositionally biased region" description="Basic and acidic residues" evidence="16">
    <location>
        <begin position="87"/>
        <end position="107"/>
    </location>
</feature>
<keyword evidence="4 15" id="KW-0768">Sushi</keyword>
<keyword evidence="8" id="KW-0391">Immunity</keyword>
<dbReference type="FunFam" id="2.20.28.230:FF:000004">
    <property type="entry name" value="Interleukin-2 receptor subunit alpha"/>
    <property type="match status" value="1"/>
</dbReference>
<evidence type="ECO:0000256" key="4">
    <source>
        <dbReference type="ARBA" id="ARBA00022659"/>
    </source>
</evidence>
<keyword evidence="7" id="KW-0677">Repeat</keyword>
<evidence type="ECO:0000256" key="11">
    <source>
        <dbReference type="ARBA" id="ARBA00023157"/>
    </source>
</evidence>
<keyword evidence="11 15" id="KW-1015">Disulfide bond</keyword>
<sequence length="277" mass="31360">MEPSLLMWRFFTLFLVTDCMTEFCVPGPPSLRHATFKALTYQVGTLVNCECKQGFHRISGGPLFLTCKGNSGHFSWGNQCQCKSNSRRDREKQVTPKPGEQKERKTTDMQSQMQPTDQANFLGHCREPPPWEHEASKRMYHFVVGQTIHYECAQGFRALQRGPAESICKMICGKAKWTQPQLKCINESQNTQFPGDQEPQASTDTPSGSEDSCSLITTGTTTTDFHKHTEVATTTEPVIFPAEYQMAVAGFVLLLISILLLSALTWQRQWRKSRRTI</sequence>
<reference evidence="21" key="1">
    <citation type="submission" date="2025-08" db="UniProtKB">
        <authorList>
            <consortium name="RefSeq"/>
        </authorList>
    </citation>
    <scope>IDENTIFICATION</scope>
    <source>
        <tissue evidence="21">Muscle</tissue>
    </source>
</reference>
<feature type="disulfide bond" evidence="15">
    <location>
        <begin position="125"/>
        <end position="168"/>
    </location>
</feature>
<evidence type="ECO:0000256" key="8">
    <source>
        <dbReference type="ARBA" id="ARBA00022859"/>
    </source>
</evidence>
<dbReference type="GO" id="GO:0006955">
    <property type="term" value="P:immune response"/>
    <property type="evidence" value="ECO:0007669"/>
    <property type="project" value="UniProtKB-ARBA"/>
</dbReference>
<evidence type="ECO:0000256" key="3">
    <source>
        <dbReference type="ARBA" id="ARBA00013445"/>
    </source>
</evidence>
<feature type="region of interest" description="Disordered" evidence="16">
    <location>
        <begin position="87"/>
        <end position="122"/>
    </location>
</feature>
<dbReference type="GO" id="GO:0006915">
    <property type="term" value="P:apoptotic process"/>
    <property type="evidence" value="ECO:0007669"/>
    <property type="project" value="UniProtKB-ARBA"/>
</dbReference>
<feature type="domain" description="Sushi" evidence="19">
    <location>
        <begin position="123"/>
        <end position="186"/>
    </location>
</feature>
<dbReference type="GO" id="GO:0005886">
    <property type="term" value="C:plasma membrane"/>
    <property type="evidence" value="ECO:0007669"/>
    <property type="project" value="UniProtKB-ARBA"/>
</dbReference>
<evidence type="ECO:0000256" key="7">
    <source>
        <dbReference type="ARBA" id="ARBA00022737"/>
    </source>
</evidence>
<accession>A0A8B7RLA0</accession>
<dbReference type="OrthoDB" id="9833060at2759"/>